<dbReference type="SUPFAM" id="SSF50729">
    <property type="entry name" value="PH domain-like"/>
    <property type="match status" value="1"/>
</dbReference>
<protein>
    <submittedName>
        <fullName evidence="6">Uncharacterized protein</fullName>
    </submittedName>
</protein>
<accession>A0A2U1IYL5</accession>
<evidence type="ECO:0000256" key="1">
    <source>
        <dbReference type="ARBA" id="ARBA00004123"/>
    </source>
</evidence>
<dbReference type="GO" id="GO:0005654">
    <property type="term" value="C:nucleoplasm"/>
    <property type="evidence" value="ECO:0007669"/>
    <property type="project" value="TreeGrafter"/>
</dbReference>
<dbReference type="EMBL" id="MBFU01000704">
    <property type="protein sequence ID" value="PVZ97873.1"/>
    <property type="molecule type" value="Genomic_DNA"/>
</dbReference>
<feature type="domain" description="Serine/threonine-protein phosphatase 4 regulatory subunit 3-like central" evidence="4">
    <location>
        <begin position="134"/>
        <end position="626"/>
    </location>
</feature>
<dbReference type="Pfam" id="PF04802">
    <property type="entry name" value="PP4R3"/>
    <property type="match status" value="1"/>
</dbReference>
<dbReference type="PANTHER" id="PTHR23318:SF0">
    <property type="entry name" value="SERINE_THREONINE-PROTEIN PHOSPHATASE 4 REGULATORY SUBUNIT 3"/>
    <property type="match status" value="1"/>
</dbReference>
<dbReference type="Pfam" id="PF22972">
    <property type="entry name" value="EVH1_PP4R3"/>
    <property type="match status" value="1"/>
</dbReference>
<name>A0A2U1IYL5_SMIAN</name>
<feature type="compositionally biased region" description="Polar residues" evidence="3">
    <location>
        <begin position="815"/>
        <end position="825"/>
    </location>
</feature>
<feature type="region of interest" description="Disordered" evidence="3">
    <location>
        <begin position="929"/>
        <end position="948"/>
    </location>
</feature>
<feature type="compositionally biased region" description="Polar residues" evidence="3">
    <location>
        <begin position="1006"/>
        <end position="1019"/>
    </location>
</feature>
<evidence type="ECO:0000259" key="4">
    <source>
        <dbReference type="Pfam" id="PF04802"/>
    </source>
</evidence>
<dbReference type="InterPro" id="IPR011993">
    <property type="entry name" value="PH-like_dom_sf"/>
</dbReference>
<dbReference type="SUPFAM" id="SSF48371">
    <property type="entry name" value="ARM repeat"/>
    <property type="match status" value="1"/>
</dbReference>
<dbReference type="Gene3D" id="2.30.29.30">
    <property type="entry name" value="Pleckstrin-homology domain (PH domain)/Phosphotyrosine-binding domain (PTB)"/>
    <property type="match status" value="1"/>
</dbReference>
<feature type="region of interest" description="Disordered" evidence="3">
    <location>
        <begin position="963"/>
        <end position="1084"/>
    </location>
</feature>
<dbReference type="Gene3D" id="1.25.10.10">
    <property type="entry name" value="Leucine-rich Repeat Variant"/>
    <property type="match status" value="1"/>
</dbReference>
<organism evidence="6 7">
    <name type="scientific">Smittium angustum</name>
    <dbReference type="NCBI Taxonomy" id="133377"/>
    <lineage>
        <taxon>Eukaryota</taxon>
        <taxon>Fungi</taxon>
        <taxon>Fungi incertae sedis</taxon>
        <taxon>Zoopagomycota</taxon>
        <taxon>Kickxellomycotina</taxon>
        <taxon>Harpellomycetes</taxon>
        <taxon>Harpellales</taxon>
        <taxon>Legeriomycetaceae</taxon>
        <taxon>Smittium</taxon>
    </lineage>
</organism>
<dbReference type="InterPro" id="IPR055236">
    <property type="entry name" value="EVH1_PP4R3"/>
</dbReference>
<gene>
    <name evidence="6" type="ORF">BB558_006159</name>
</gene>
<dbReference type="GO" id="GO:0006974">
    <property type="term" value="P:DNA damage response"/>
    <property type="evidence" value="ECO:0007669"/>
    <property type="project" value="TreeGrafter"/>
</dbReference>
<evidence type="ECO:0000313" key="7">
    <source>
        <dbReference type="Proteomes" id="UP000245591"/>
    </source>
</evidence>
<dbReference type="InterPro" id="IPR011989">
    <property type="entry name" value="ARM-like"/>
</dbReference>
<feature type="region of interest" description="Disordered" evidence="3">
    <location>
        <begin position="783"/>
        <end position="832"/>
    </location>
</feature>
<proteinExistence type="predicted"/>
<keyword evidence="2" id="KW-0539">Nucleus</keyword>
<evidence type="ECO:0000259" key="5">
    <source>
        <dbReference type="Pfam" id="PF22972"/>
    </source>
</evidence>
<dbReference type="GO" id="GO:0072542">
    <property type="term" value="F:protein phosphatase activator activity"/>
    <property type="evidence" value="ECO:0007669"/>
    <property type="project" value="TreeGrafter"/>
</dbReference>
<reference evidence="6 7" key="1">
    <citation type="journal article" date="2018" name="MBio">
        <title>Comparative Genomics Reveals the Core Gene Toolbox for the Fungus-Insect Symbiosis.</title>
        <authorList>
            <person name="Wang Y."/>
            <person name="Stata M."/>
            <person name="Wang W."/>
            <person name="Stajich J.E."/>
            <person name="White M.M."/>
            <person name="Moncalvo J.M."/>
        </authorList>
    </citation>
    <scope>NUCLEOTIDE SEQUENCE [LARGE SCALE GENOMIC DNA]</scope>
    <source>
        <strain evidence="6 7">AUS-126-30</strain>
    </source>
</reference>
<keyword evidence="7" id="KW-1185">Reference proteome</keyword>
<evidence type="ECO:0000256" key="3">
    <source>
        <dbReference type="SAM" id="MobiDB-lite"/>
    </source>
</evidence>
<dbReference type="AlphaFoldDB" id="A0A2U1IYL5"/>
<dbReference type="InterPro" id="IPR016024">
    <property type="entry name" value="ARM-type_fold"/>
</dbReference>
<comment type="caution">
    <text evidence="6">The sequence shown here is derived from an EMBL/GenBank/DDBJ whole genome shotgun (WGS) entry which is preliminary data.</text>
</comment>
<feature type="compositionally biased region" description="Acidic residues" evidence="3">
    <location>
        <begin position="789"/>
        <end position="800"/>
    </location>
</feature>
<comment type="subcellular location">
    <subcellularLocation>
        <location evidence="1">Nucleus</location>
    </subcellularLocation>
</comment>
<evidence type="ECO:0000256" key="2">
    <source>
        <dbReference type="ARBA" id="ARBA00023242"/>
    </source>
</evidence>
<dbReference type="PANTHER" id="PTHR23318">
    <property type="entry name" value="ATP SYNTHASE GAMMA-RELATED"/>
    <property type="match status" value="1"/>
</dbReference>
<sequence>MDQLPRSRVKVYELSTDAVWQDLGTGFCSFEKLNDTHKLNVVSEEDESVYILNNDLILEEKYQKEQSSLIVWTEPGDKDMAISFQEPERCQEIWEKIVKVQKEHGFGTDGDLNYDEKNFDSSLLPDPSVGNLNEIEDILDQNSYQLNYRDRIICFIINQNYIDKLISVLDTCEALDDLEDSYSLYRIVKQIVLYNDSAIFEHIIKDDIFHGVVGIMEYDPEYPNIRGKYREFISNQLNFREAVPIGDKSIEEKIHRSYKLQYLKDVVLARILDDSALSIINSLILFYHTEIIKYIESNSEFQRELFGITSSETATEEKKKEVIQFMKHFVSVYKTLPISYRSGVYKSFTENGFFKIFEYSLMNTDPDLRMSGAEILGFVIENDRSLVRSYILSDQKNENTLLSIIVKNIIDSSNIGVQTQCIEDLRLLIDNSSFMEMQNFLSDNSGENGESQESEDFLSMFYDKYIKMVMEPILKLTSPEKIESKQSVIYLLLCEFMAQAIKQHSFRSRHFLFTSDIIKRVTTLFHINSKDVQLAALRLVRACVGMKDEFFIKYLVRHNLIKPVIDLLESTKGRYNLVNSACLELFDFIVAENLKSLISHIATSYREEIAKFTYTTVFTNLITKYTNNQNSMVVVSEKLQLQNMNQESTSSKGASTSGIRAWSTNVFDDDGAYFEDSDEEEYDYELSKQQTDFNDTIVLGSKTVPEHFMKNLDSIDTDNTIKDKLSLEDYKPMEIDDTEKLVDSSLKLSELESNSESINQKSKEFELTTQNINKSEIKEYSLSHSFGSDTDDDPEQDDVVVDSKNENEESNSESTNLTGTKTMNGITHLPDSQIPTIKKTKTQHITKNTRVDTPIPSRSLSFENTSNLKDIFSGLSNSNSLSPLSPTLLPNAPKFSLVDDPDEKMEMLLKKSKKRGSDAAFDLDSNILSESKNKSGENNLENKSTNGSDYEISDIIKKSKVDTLPDNDSILGLPKSPNNKIYGSPKKLSFNISGPSKKQVPVPSQLVRSSSGSLGTESGDNGIYLGSSSTTPQFLNEVDSENEDKNISNIGNSESPTKDRHPVSFRLSTKPVRKNLSFTNSSPG</sequence>
<dbReference type="GO" id="GO:0030289">
    <property type="term" value="C:protein phosphatase 4 complex"/>
    <property type="evidence" value="ECO:0007669"/>
    <property type="project" value="TreeGrafter"/>
</dbReference>
<dbReference type="InterPro" id="IPR006887">
    <property type="entry name" value="P4R3-like_central_dom"/>
</dbReference>
<feature type="domain" description="PP4R3 EVH1-like" evidence="5">
    <location>
        <begin position="6"/>
        <end position="102"/>
    </location>
</feature>
<dbReference type="InterPro" id="IPR051137">
    <property type="entry name" value="PP4R3-like"/>
</dbReference>
<evidence type="ECO:0000313" key="6">
    <source>
        <dbReference type="EMBL" id="PVZ97873.1"/>
    </source>
</evidence>
<dbReference type="Proteomes" id="UP000245591">
    <property type="component" value="Unassembled WGS sequence"/>
</dbReference>